<evidence type="ECO:0000313" key="2">
    <source>
        <dbReference type="EMBL" id="VDI08830.1"/>
    </source>
</evidence>
<dbReference type="Gene3D" id="2.60.120.920">
    <property type="match status" value="1"/>
</dbReference>
<dbReference type="OrthoDB" id="6101969at2759"/>
<name>A0A8B6CSY5_MYTGA</name>
<evidence type="ECO:0000313" key="3">
    <source>
        <dbReference type="Proteomes" id="UP000596742"/>
    </source>
</evidence>
<evidence type="ECO:0000259" key="1">
    <source>
        <dbReference type="PROSITE" id="PS50188"/>
    </source>
</evidence>
<dbReference type="SUPFAM" id="SSF49899">
    <property type="entry name" value="Concanavalin A-like lectins/glucanases"/>
    <property type="match status" value="1"/>
</dbReference>
<protein>
    <recommendedName>
        <fullName evidence="1">B30.2/SPRY domain-containing protein</fullName>
    </recommendedName>
</protein>
<gene>
    <name evidence="2" type="ORF">MGAL_10B049143</name>
</gene>
<feature type="domain" description="B30.2/SPRY" evidence="1">
    <location>
        <begin position="1"/>
        <end position="200"/>
    </location>
</feature>
<comment type="caution">
    <text evidence="2">The sequence shown here is derived from an EMBL/GenBank/DDBJ whole genome shotgun (WGS) entry which is preliminary data.</text>
</comment>
<organism evidence="2 3">
    <name type="scientific">Mytilus galloprovincialis</name>
    <name type="common">Mediterranean mussel</name>
    <dbReference type="NCBI Taxonomy" id="29158"/>
    <lineage>
        <taxon>Eukaryota</taxon>
        <taxon>Metazoa</taxon>
        <taxon>Spiralia</taxon>
        <taxon>Lophotrochozoa</taxon>
        <taxon>Mollusca</taxon>
        <taxon>Bivalvia</taxon>
        <taxon>Autobranchia</taxon>
        <taxon>Pteriomorphia</taxon>
        <taxon>Mytilida</taxon>
        <taxon>Mytiloidea</taxon>
        <taxon>Mytilidae</taxon>
        <taxon>Mytilinae</taxon>
        <taxon>Mytilus</taxon>
    </lineage>
</organism>
<feature type="non-terminal residue" evidence="2">
    <location>
        <position position="1"/>
    </location>
</feature>
<dbReference type="InterPro" id="IPR001870">
    <property type="entry name" value="B30.2/SPRY"/>
</dbReference>
<sequence length="211" mass="24000">FDRKSTHSSVYLSPDNTKLSNVYTIETPEAVHHSEQLQSYRGTLGDRCFTSTDKVYFEIKYTFIIYSDIPDKQALVAEVGLVSKNNADNYFYVAGSDGWSFHIHNCFSSYLCIKAQHNKQRVFETIKIVSLSNTSITSVAGSLGFFVNMKRQEFSIIDKETMQILHTFKGVSSPEDICPAFAVYNPRVFEVMLEISYAYDFKTLPVFNVVA</sequence>
<dbReference type="InterPro" id="IPR013320">
    <property type="entry name" value="ConA-like_dom_sf"/>
</dbReference>
<dbReference type="Proteomes" id="UP000596742">
    <property type="component" value="Unassembled WGS sequence"/>
</dbReference>
<dbReference type="AlphaFoldDB" id="A0A8B6CSY5"/>
<keyword evidence="3" id="KW-1185">Reference proteome</keyword>
<dbReference type="EMBL" id="UYJE01002236">
    <property type="protein sequence ID" value="VDI08830.1"/>
    <property type="molecule type" value="Genomic_DNA"/>
</dbReference>
<proteinExistence type="predicted"/>
<reference evidence="2" key="1">
    <citation type="submission" date="2018-11" db="EMBL/GenBank/DDBJ databases">
        <authorList>
            <person name="Alioto T."/>
            <person name="Alioto T."/>
        </authorList>
    </citation>
    <scope>NUCLEOTIDE SEQUENCE</scope>
</reference>
<accession>A0A8B6CSY5</accession>
<dbReference type="InterPro" id="IPR043136">
    <property type="entry name" value="B30.2/SPRY_sf"/>
</dbReference>
<dbReference type="PROSITE" id="PS50188">
    <property type="entry name" value="B302_SPRY"/>
    <property type="match status" value="1"/>
</dbReference>